<dbReference type="SUPFAM" id="SSF69593">
    <property type="entry name" value="Glycerol-3-phosphate (1)-acyltransferase"/>
    <property type="match status" value="1"/>
</dbReference>
<accession>A0ABV7AGU2</accession>
<keyword evidence="7" id="KW-1185">Reference proteome</keyword>
<proteinExistence type="predicted"/>
<dbReference type="PANTHER" id="PTHR10434">
    <property type="entry name" value="1-ACYL-SN-GLYCEROL-3-PHOSPHATE ACYLTRANSFERASE"/>
    <property type="match status" value="1"/>
</dbReference>
<dbReference type="RefSeq" id="WP_377833117.1">
    <property type="nucleotide sequence ID" value="NZ_JBHRSK010000006.1"/>
</dbReference>
<name>A0ABV7AGU2_9RHOB</name>
<gene>
    <name evidence="6" type="ORF">ACFOES_09955</name>
</gene>
<dbReference type="Pfam" id="PF01553">
    <property type="entry name" value="Acyltransferase"/>
    <property type="match status" value="1"/>
</dbReference>
<evidence type="ECO:0000256" key="4">
    <source>
        <dbReference type="SAM" id="Phobius"/>
    </source>
</evidence>
<reference evidence="7" key="1">
    <citation type="journal article" date="2019" name="Int. J. Syst. Evol. Microbiol.">
        <title>The Global Catalogue of Microorganisms (GCM) 10K type strain sequencing project: providing services to taxonomists for standard genome sequencing and annotation.</title>
        <authorList>
            <consortium name="The Broad Institute Genomics Platform"/>
            <consortium name="The Broad Institute Genome Sequencing Center for Infectious Disease"/>
            <person name="Wu L."/>
            <person name="Ma J."/>
        </authorList>
    </citation>
    <scope>NUCLEOTIDE SEQUENCE [LARGE SCALE GENOMIC DNA]</scope>
    <source>
        <strain evidence="7">KCTC 62192</strain>
    </source>
</reference>
<keyword evidence="4" id="KW-0472">Membrane</keyword>
<dbReference type="GO" id="GO:0016746">
    <property type="term" value="F:acyltransferase activity"/>
    <property type="evidence" value="ECO:0007669"/>
    <property type="project" value="UniProtKB-KW"/>
</dbReference>
<keyword evidence="4" id="KW-1133">Transmembrane helix</keyword>
<keyword evidence="2" id="KW-0808">Transferase</keyword>
<feature type="transmembrane region" description="Helical" evidence="4">
    <location>
        <begin position="7"/>
        <end position="33"/>
    </location>
</feature>
<dbReference type="SMART" id="SM00563">
    <property type="entry name" value="PlsC"/>
    <property type="match status" value="1"/>
</dbReference>
<feature type="domain" description="Phospholipid/glycerol acyltransferase" evidence="5">
    <location>
        <begin position="73"/>
        <end position="187"/>
    </location>
</feature>
<evidence type="ECO:0000313" key="6">
    <source>
        <dbReference type="EMBL" id="MFC2968417.1"/>
    </source>
</evidence>
<dbReference type="PANTHER" id="PTHR10434:SF40">
    <property type="entry name" value="1-ACYL-SN-GLYCEROL-3-PHOSPHATE ACYLTRANSFERASE"/>
    <property type="match status" value="1"/>
</dbReference>
<comment type="pathway">
    <text evidence="1">Lipid metabolism.</text>
</comment>
<comment type="caution">
    <text evidence="6">The sequence shown here is derived from an EMBL/GenBank/DDBJ whole genome shotgun (WGS) entry which is preliminary data.</text>
</comment>
<evidence type="ECO:0000313" key="7">
    <source>
        <dbReference type="Proteomes" id="UP001595443"/>
    </source>
</evidence>
<sequence>MRYAVQWILSLLFIIQMYLMMALMALFFTPWVLVQTDAAFTAVHSYCRWVRWTARVMVGLRSEIRGEVPTDEVIIASKHQSFFDIIILVSETPRPKFIMKKELLRAPILGWYALRIGCVPVDRGKRGQAIAQMMKGVKDGRSRPGQLIIYPQGTRTAPDATRSYKIGTGLLYDQLGQDCVPAAANVGVFWPRHGIYRKPGLAVVEFLPRIKAGLPVQEFMARVEEEVETASDRLMAEAGYDAPAARAARQAREAKA</sequence>
<dbReference type="EMBL" id="JBHRSK010000006">
    <property type="protein sequence ID" value="MFC2968417.1"/>
    <property type="molecule type" value="Genomic_DNA"/>
</dbReference>
<evidence type="ECO:0000256" key="3">
    <source>
        <dbReference type="ARBA" id="ARBA00023315"/>
    </source>
</evidence>
<protein>
    <submittedName>
        <fullName evidence="6">Lysophospholipid acyltransferase family protein</fullName>
    </submittedName>
</protein>
<keyword evidence="4" id="KW-0812">Transmembrane</keyword>
<evidence type="ECO:0000256" key="2">
    <source>
        <dbReference type="ARBA" id="ARBA00022679"/>
    </source>
</evidence>
<organism evidence="6 7">
    <name type="scientific">Acidimangrovimonas pyrenivorans</name>
    <dbReference type="NCBI Taxonomy" id="2030798"/>
    <lineage>
        <taxon>Bacteria</taxon>
        <taxon>Pseudomonadati</taxon>
        <taxon>Pseudomonadota</taxon>
        <taxon>Alphaproteobacteria</taxon>
        <taxon>Rhodobacterales</taxon>
        <taxon>Paracoccaceae</taxon>
        <taxon>Acidimangrovimonas</taxon>
    </lineage>
</organism>
<keyword evidence="3 6" id="KW-0012">Acyltransferase</keyword>
<evidence type="ECO:0000259" key="5">
    <source>
        <dbReference type="SMART" id="SM00563"/>
    </source>
</evidence>
<dbReference type="Proteomes" id="UP001595443">
    <property type="component" value="Unassembled WGS sequence"/>
</dbReference>
<evidence type="ECO:0000256" key="1">
    <source>
        <dbReference type="ARBA" id="ARBA00005189"/>
    </source>
</evidence>
<dbReference type="InterPro" id="IPR002123">
    <property type="entry name" value="Plipid/glycerol_acylTrfase"/>
</dbReference>
<dbReference type="CDD" id="cd07989">
    <property type="entry name" value="LPLAT_AGPAT-like"/>
    <property type="match status" value="1"/>
</dbReference>